<proteinExistence type="predicted"/>
<dbReference type="STRING" id="1262914.BN533_01372"/>
<dbReference type="HOGENOM" id="CLU_161958_1_1_9"/>
<dbReference type="AlphaFoldDB" id="R6ILQ4"/>
<accession>R6ILQ4</accession>
<evidence type="ECO:0000313" key="1">
    <source>
        <dbReference type="EMBL" id="CDB46316.1"/>
    </source>
</evidence>
<name>R6ILQ4_9FIRM</name>
<comment type="caution">
    <text evidence="1">The sequence shown here is derived from an EMBL/GenBank/DDBJ whole genome shotgun (WGS) entry which is preliminary data.</text>
</comment>
<dbReference type="eggNOG" id="ENOG5033JGS">
    <property type="taxonomic scope" value="Bacteria"/>
</dbReference>
<protein>
    <submittedName>
        <fullName evidence="1">Mu-like prophage FluMu protein gp41</fullName>
    </submittedName>
</protein>
<sequence length="91" mass="9971">MKVKLEKALTTTGGEVKEVEFDFNKLKGSDLIAAEKEVRVMGDQTPSVFLSMNFQAIVAAKLIGIPVDDILDLPATDFRNIVFPVANFLLS</sequence>
<dbReference type="EMBL" id="CBDS010000083">
    <property type="protein sequence ID" value="CDB46316.1"/>
    <property type="molecule type" value="Genomic_DNA"/>
</dbReference>
<gene>
    <name evidence="1" type="ORF">BN533_01372</name>
</gene>
<dbReference type="RefSeq" id="WP_021718272.1">
    <property type="nucleotide sequence ID" value="NZ_FR885233.1"/>
</dbReference>
<reference evidence="1" key="1">
    <citation type="submission" date="2012-11" db="EMBL/GenBank/DDBJ databases">
        <title>Dependencies among metagenomic species, viruses, plasmids and units of genetic variation.</title>
        <authorList>
            <person name="Nielsen H.B."/>
            <person name="Almeida M."/>
            <person name="Juncker A.S."/>
            <person name="Rasmussen S."/>
            <person name="Li J."/>
            <person name="Sunagawa S."/>
            <person name="Plichta D."/>
            <person name="Gautier L."/>
            <person name="Le Chatelier E."/>
            <person name="Peletier E."/>
            <person name="Bonde I."/>
            <person name="Nielsen T."/>
            <person name="Manichanh C."/>
            <person name="Arumugam M."/>
            <person name="Batto J."/>
            <person name="Santos M.B.Q.D."/>
            <person name="Blom N."/>
            <person name="Borruel N."/>
            <person name="Burgdorf K.S."/>
            <person name="Boumezbeur F."/>
            <person name="Casellas F."/>
            <person name="Dore J."/>
            <person name="Guarner F."/>
            <person name="Hansen T."/>
            <person name="Hildebrand F."/>
            <person name="Kaas R.S."/>
            <person name="Kennedy S."/>
            <person name="Kristiansen K."/>
            <person name="Kultima J.R."/>
            <person name="Leonard P."/>
            <person name="Levenez F."/>
            <person name="Lund O."/>
            <person name="Moumen B."/>
            <person name="Le Paslier D."/>
            <person name="Pons N."/>
            <person name="Pedersen O."/>
            <person name="Prifti E."/>
            <person name="Qin J."/>
            <person name="Raes J."/>
            <person name="Tap J."/>
            <person name="Tims S."/>
            <person name="Ussery D.W."/>
            <person name="Yamada T."/>
            <person name="MetaHit consortium"/>
            <person name="Renault P."/>
            <person name="Sicheritz-Ponten T."/>
            <person name="Bork P."/>
            <person name="Wang J."/>
            <person name="Brunak S."/>
            <person name="Ehrlich S.D."/>
        </authorList>
    </citation>
    <scope>NUCLEOTIDE SEQUENCE [LARGE SCALE GENOMIC DNA]</scope>
</reference>
<organism evidence="1">
    <name type="scientific">Phascolarctobacterium faecium</name>
    <dbReference type="NCBI Taxonomy" id="33025"/>
    <lineage>
        <taxon>Bacteria</taxon>
        <taxon>Bacillati</taxon>
        <taxon>Bacillota</taxon>
        <taxon>Negativicutes</taxon>
        <taxon>Acidaminococcales</taxon>
        <taxon>Acidaminococcaceae</taxon>
        <taxon>Phascolarctobacterium</taxon>
    </lineage>
</organism>